<protein>
    <recommendedName>
        <fullName evidence="4">DUF2568 domain-containing protein</fullName>
    </recommendedName>
</protein>
<keyword evidence="1" id="KW-0812">Transmembrane</keyword>
<dbReference type="Proteomes" id="UP001500635">
    <property type="component" value="Unassembled WGS sequence"/>
</dbReference>
<comment type="caution">
    <text evidence="2">The sequence shown here is derived from an EMBL/GenBank/DDBJ whole genome shotgun (WGS) entry which is preliminary data.</text>
</comment>
<evidence type="ECO:0000313" key="2">
    <source>
        <dbReference type="EMBL" id="GAA4404785.1"/>
    </source>
</evidence>
<dbReference type="Pfam" id="PF10823">
    <property type="entry name" value="DUF2568"/>
    <property type="match status" value="1"/>
</dbReference>
<gene>
    <name evidence="2" type="ORF">GCM10023147_47510</name>
</gene>
<keyword evidence="3" id="KW-1185">Reference proteome</keyword>
<proteinExistence type="predicted"/>
<organism evidence="2 3">
    <name type="scientific">Tsukamurella soli</name>
    <dbReference type="NCBI Taxonomy" id="644556"/>
    <lineage>
        <taxon>Bacteria</taxon>
        <taxon>Bacillati</taxon>
        <taxon>Actinomycetota</taxon>
        <taxon>Actinomycetes</taxon>
        <taxon>Mycobacteriales</taxon>
        <taxon>Tsukamurellaceae</taxon>
        <taxon>Tsukamurella</taxon>
    </lineage>
</organism>
<dbReference type="RefSeq" id="WP_345000896.1">
    <property type="nucleotide sequence ID" value="NZ_BAABFR010000128.1"/>
</dbReference>
<evidence type="ECO:0000313" key="3">
    <source>
        <dbReference type="Proteomes" id="UP001500635"/>
    </source>
</evidence>
<keyword evidence="1" id="KW-1133">Transmembrane helix</keyword>
<reference evidence="3" key="1">
    <citation type="journal article" date="2019" name="Int. J. Syst. Evol. Microbiol.">
        <title>The Global Catalogue of Microorganisms (GCM) 10K type strain sequencing project: providing services to taxonomists for standard genome sequencing and annotation.</title>
        <authorList>
            <consortium name="The Broad Institute Genomics Platform"/>
            <consortium name="The Broad Institute Genome Sequencing Center for Infectious Disease"/>
            <person name="Wu L."/>
            <person name="Ma J."/>
        </authorList>
    </citation>
    <scope>NUCLEOTIDE SEQUENCE [LARGE SCALE GENOMIC DNA]</scope>
    <source>
        <strain evidence="3">JCM 17688</strain>
    </source>
</reference>
<dbReference type="EMBL" id="BAABFR010000128">
    <property type="protein sequence ID" value="GAA4404785.1"/>
    <property type="molecule type" value="Genomic_DNA"/>
</dbReference>
<sequence>MTEDHEPAGGRGVPGRAPGVSEVTAFVAEICLLAALAVGGSGLGRQTAIHVALAVALPVAVSVLWGLLLAPRSAQRLGQRPRLVVKLALTVLAAVLLAATHSVPWGVALAVLAIPVFTVGELRERTAGP</sequence>
<feature type="transmembrane region" description="Helical" evidence="1">
    <location>
        <begin position="49"/>
        <end position="71"/>
    </location>
</feature>
<evidence type="ECO:0000256" key="1">
    <source>
        <dbReference type="SAM" id="Phobius"/>
    </source>
</evidence>
<name>A0ABP8KES6_9ACTN</name>
<feature type="transmembrane region" description="Helical" evidence="1">
    <location>
        <begin position="83"/>
        <end position="99"/>
    </location>
</feature>
<keyword evidence="1" id="KW-0472">Membrane</keyword>
<accession>A0ABP8KES6</accession>
<dbReference type="InterPro" id="IPR021214">
    <property type="entry name" value="DUF2568"/>
</dbReference>
<evidence type="ECO:0008006" key="4">
    <source>
        <dbReference type="Google" id="ProtNLM"/>
    </source>
</evidence>